<feature type="domain" description="DUF7330" evidence="2">
    <location>
        <begin position="80"/>
        <end position="287"/>
    </location>
</feature>
<sequence length="307" mass="33114">MIVTDNKPATMDGIDTNAVPPELPPPYIHSQAGTREGNATAQTTDNPSTVVEDMSLSLSASPSSSKLSTAINSPQKPPSNFVIVKRANNSISDSYVIDTQLHIPEGLVSPISPVAEGSEDVYEDGLISGEKPHIYLESTHGSVNADIWLIRGRGGVQPGQELKADKPISEDRALVNVKSSHSSVNTKLHCDTEQPYILCCSSKYGSVSVWIPSTFIGPATFTTTYGKVVLSPGVQERCTTFSEINNVRTCFIGDYGAAGFRNLNEWKGSILQISTSHSKISVNFVDELSSSPKDGNGFSWSKMFNWK</sequence>
<dbReference type="Pfam" id="PF24016">
    <property type="entry name" value="DUF7330"/>
    <property type="match status" value="1"/>
</dbReference>
<gene>
    <name evidence="3" type="ORF">SCHPADRAFT_999978</name>
</gene>
<evidence type="ECO:0000313" key="4">
    <source>
        <dbReference type="Proteomes" id="UP000053477"/>
    </source>
</evidence>
<feature type="region of interest" description="Disordered" evidence="1">
    <location>
        <begin position="1"/>
        <end position="78"/>
    </location>
</feature>
<dbReference type="InterPro" id="IPR055754">
    <property type="entry name" value="DUF7330"/>
</dbReference>
<keyword evidence="4" id="KW-1185">Reference proteome</keyword>
<dbReference type="OrthoDB" id="5289249at2759"/>
<feature type="compositionally biased region" description="Low complexity" evidence="1">
    <location>
        <begin position="55"/>
        <end position="68"/>
    </location>
</feature>
<evidence type="ECO:0000256" key="1">
    <source>
        <dbReference type="SAM" id="MobiDB-lite"/>
    </source>
</evidence>
<protein>
    <recommendedName>
        <fullName evidence="2">DUF7330 domain-containing protein</fullName>
    </recommendedName>
</protein>
<name>A0A0H2RDF7_9AGAM</name>
<dbReference type="Proteomes" id="UP000053477">
    <property type="component" value="Unassembled WGS sequence"/>
</dbReference>
<accession>A0A0H2RDF7</accession>
<feature type="compositionally biased region" description="Polar residues" evidence="1">
    <location>
        <begin position="31"/>
        <end position="49"/>
    </location>
</feature>
<organism evidence="3 4">
    <name type="scientific">Schizopora paradoxa</name>
    <dbReference type="NCBI Taxonomy" id="27342"/>
    <lineage>
        <taxon>Eukaryota</taxon>
        <taxon>Fungi</taxon>
        <taxon>Dikarya</taxon>
        <taxon>Basidiomycota</taxon>
        <taxon>Agaricomycotina</taxon>
        <taxon>Agaricomycetes</taxon>
        <taxon>Hymenochaetales</taxon>
        <taxon>Schizoporaceae</taxon>
        <taxon>Schizopora</taxon>
    </lineage>
</organism>
<dbReference type="AlphaFoldDB" id="A0A0H2RDF7"/>
<dbReference type="STRING" id="27342.A0A0H2RDF7"/>
<evidence type="ECO:0000259" key="2">
    <source>
        <dbReference type="Pfam" id="PF24016"/>
    </source>
</evidence>
<evidence type="ECO:0000313" key="3">
    <source>
        <dbReference type="EMBL" id="KLO09839.1"/>
    </source>
</evidence>
<reference evidence="3 4" key="1">
    <citation type="submission" date="2015-04" db="EMBL/GenBank/DDBJ databases">
        <title>Complete genome sequence of Schizopora paradoxa KUC8140, a cosmopolitan wood degrader in East Asia.</title>
        <authorList>
            <consortium name="DOE Joint Genome Institute"/>
            <person name="Min B."/>
            <person name="Park H."/>
            <person name="Jang Y."/>
            <person name="Kim J.-J."/>
            <person name="Kim K.H."/>
            <person name="Pangilinan J."/>
            <person name="Lipzen A."/>
            <person name="Riley R."/>
            <person name="Grigoriev I.V."/>
            <person name="Spatafora J.W."/>
            <person name="Choi I.-G."/>
        </authorList>
    </citation>
    <scope>NUCLEOTIDE SEQUENCE [LARGE SCALE GENOMIC DNA]</scope>
    <source>
        <strain evidence="3 4">KUC8140</strain>
    </source>
</reference>
<dbReference type="EMBL" id="KQ086043">
    <property type="protein sequence ID" value="KLO09839.1"/>
    <property type="molecule type" value="Genomic_DNA"/>
</dbReference>
<proteinExistence type="predicted"/>
<dbReference type="InParanoid" id="A0A0H2RDF7"/>